<dbReference type="InterPro" id="IPR003594">
    <property type="entry name" value="HATPase_dom"/>
</dbReference>
<reference evidence="15" key="1">
    <citation type="submission" date="2016-10" db="EMBL/GenBank/DDBJ databases">
        <title>Sequence of Gallionella enrichment culture.</title>
        <authorList>
            <person name="Poehlein A."/>
            <person name="Muehling M."/>
            <person name="Daniel R."/>
        </authorList>
    </citation>
    <scope>NUCLEOTIDE SEQUENCE</scope>
</reference>
<dbReference type="InterPro" id="IPR050428">
    <property type="entry name" value="TCS_sensor_his_kinase"/>
</dbReference>
<dbReference type="PRINTS" id="PR00344">
    <property type="entry name" value="BCTRLSENSOR"/>
</dbReference>
<evidence type="ECO:0000256" key="11">
    <source>
        <dbReference type="SAM" id="MobiDB-lite"/>
    </source>
</evidence>
<evidence type="ECO:0000256" key="9">
    <source>
        <dbReference type="ARBA" id="ARBA00023012"/>
    </source>
</evidence>
<feature type="transmembrane region" description="Helical" evidence="12">
    <location>
        <begin position="198"/>
        <end position="221"/>
    </location>
</feature>
<gene>
    <name evidence="15" type="primary">qseC_27</name>
    <name evidence="15" type="ORF">GALL_417770</name>
</gene>
<name>A0A1J5PYK0_9ZZZZ</name>
<evidence type="ECO:0000256" key="8">
    <source>
        <dbReference type="ARBA" id="ARBA00022989"/>
    </source>
</evidence>
<organism evidence="15">
    <name type="scientific">mine drainage metagenome</name>
    <dbReference type="NCBI Taxonomy" id="410659"/>
    <lineage>
        <taxon>unclassified sequences</taxon>
        <taxon>metagenomes</taxon>
        <taxon>ecological metagenomes</taxon>
    </lineage>
</organism>
<dbReference type="GO" id="GO:0000155">
    <property type="term" value="F:phosphorelay sensor kinase activity"/>
    <property type="evidence" value="ECO:0007669"/>
    <property type="project" value="InterPro"/>
</dbReference>
<evidence type="ECO:0000256" key="7">
    <source>
        <dbReference type="ARBA" id="ARBA00022777"/>
    </source>
</evidence>
<dbReference type="PROSITE" id="PS50109">
    <property type="entry name" value="HIS_KIN"/>
    <property type="match status" value="1"/>
</dbReference>
<evidence type="ECO:0000256" key="4">
    <source>
        <dbReference type="ARBA" id="ARBA00022553"/>
    </source>
</evidence>
<keyword evidence="7" id="KW-0418">Kinase</keyword>
<dbReference type="Gene3D" id="3.30.565.10">
    <property type="entry name" value="Histidine kinase-like ATPase, C-terminal domain"/>
    <property type="match status" value="1"/>
</dbReference>
<dbReference type="InterPro" id="IPR003660">
    <property type="entry name" value="HAMP_dom"/>
</dbReference>
<keyword evidence="10 12" id="KW-0472">Membrane</keyword>
<dbReference type="EMBL" id="MLJW01001840">
    <property type="protein sequence ID" value="OIQ76542.1"/>
    <property type="molecule type" value="Genomic_DNA"/>
</dbReference>
<evidence type="ECO:0000313" key="15">
    <source>
        <dbReference type="EMBL" id="OIQ76542.1"/>
    </source>
</evidence>
<evidence type="ECO:0000256" key="10">
    <source>
        <dbReference type="ARBA" id="ARBA00023136"/>
    </source>
</evidence>
<dbReference type="AlphaFoldDB" id="A0A1J5PYK0"/>
<protein>
    <recommendedName>
        <fullName evidence="3">histidine kinase</fullName>
        <ecNumber evidence="3">2.7.13.3</ecNumber>
    </recommendedName>
</protein>
<dbReference type="SUPFAM" id="SSF47384">
    <property type="entry name" value="Homodimeric domain of signal transducing histidine kinase"/>
    <property type="match status" value="1"/>
</dbReference>
<feature type="region of interest" description="Disordered" evidence="11">
    <location>
        <begin position="1"/>
        <end position="29"/>
    </location>
</feature>
<dbReference type="EC" id="2.7.13.3" evidence="3"/>
<dbReference type="SMART" id="SM00387">
    <property type="entry name" value="HATPase_c"/>
    <property type="match status" value="1"/>
</dbReference>
<dbReference type="InterPro" id="IPR036097">
    <property type="entry name" value="HisK_dim/P_sf"/>
</dbReference>
<feature type="domain" description="HAMP" evidence="14">
    <location>
        <begin position="222"/>
        <end position="274"/>
    </location>
</feature>
<feature type="compositionally biased region" description="Polar residues" evidence="11">
    <location>
        <begin position="1"/>
        <end position="11"/>
    </location>
</feature>
<evidence type="ECO:0000256" key="5">
    <source>
        <dbReference type="ARBA" id="ARBA00022679"/>
    </source>
</evidence>
<proteinExistence type="predicted"/>
<accession>A0A1J5PYK0</accession>
<comment type="catalytic activity">
    <reaction evidence="1">
        <text>ATP + protein L-histidine = ADP + protein N-phospho-L-histidine.</text>
        <dbReference type="EC" id="2.7.13.3"/>
    </reaction>
</comment>
<dbReference type="CDD" id="cd00075">
    <property type="entry name" value="HATPase"/>
    <property type="match status" value="1"/>
</dbReference>
<evidence type="ECO:0000256" key="2">
    <source>
        <dbReference type="ARBA" id="ARBA00004141"/>
    </source>
</evidence>
<comment type="caution">
    <text evidence="15">The sequence shown here is derived from an EMBL/GenBank/DDBJ whole genome shotgun (WGS) entry which is preliminary data.</text>
</comment>
<dbReference type="InterPro" id="IPR003661">
    <property type="entry name" value="HisK_dim/P_dom"/>
</dbReference>
<dbReference type="InterPro" id="IPR036890">
    <property type="entry name" value="HATPase_C_sf"/>
</dbReference>
<dbReference type="Pfam" id="PF08521">
    <property type="entry name" value="2CSK_N"/>
    <property type="match status" value="1"/>
</dbReference>
<comment type="subcellular location">
    <subcellularLocation>
        <location evidence="2">Membrane</location>
        <topology evidence="2">Multi-pass membrane protein</topology>
    </subcellularLocation>
</comment>
<feature type="domain" description="Histidine kinase" evidence="13">
    <location>
        <begin position="282"/>
        <end position="508"/>
    </location>
</feature>
<dbReference type="PANTHER" id="PTHR45436">
    <property type="entry name" value="SENSOR HISTIDINE KINASE YKOH"/>
    <property type="match status" value="1"/>
</dbReference>
<keyword evidence="9" id="KW-0902">Two-component regulatory system</keyword>
<keyword evidence="8 12" id="KW-1133">Transmembrane helix</keyword>
<feature type="transmembrane region" description="Helical" evidence="12">
    <location>
        <begin position="42"/>
        <end position="62"/>
    </location>
</feature>
<dbReference type="SMART" id="SM00388">
    <property type="entry name" value="HisKA"/>
    <property type="match status" value="1"/>
</dbReference>
<dbReference type="SUPFAM" id="SSF55874">
    <property type="entry name" value="ATPase domain of HSP90 chaperone/DNA topoisomerase II/histidine kinase"/>
    <property type="match status" value="1"/>
</dbReference>
<dbReference type="CDD" id="cd00082">
    <property type="entry name" value="HisKA"/>
    <property type="match status" value="1"/>
</dbReference>
<evidence type="ECO:0000256" key="1">
    <source>
        <dbReference type="ARBA" id="ARBA00000085"/>
    </source>
</evidence>
<keyword evidence="5 15" id="KW-0808">Transferase</keyword>
<sequence>MNASASAQTSGAAPLGGAPDEPVERKRRRRRPRSLFGEILDWMLAPMLLMWPLSIGITYLVAQAISAKPYDQALERVLTVLEVQVQDRGTVEAVQSQAWQQILRHPPVGGLSAYQIRNAGGGVLAGDRELPAPTSLPPTPRTAATPVRWRDATLRGLDVRLASAWVWSPAGAGTALPRPVLVQVAQSMEARTRLAHDIVQGVILPQFVVVPIFILLVWFGLGQGIAPLNQVQARIRGRRADDLSPIDEHEAPEEIAPLVDSINGLLTRLQQSLQTQKRFVADAAHQMKTPLAGLRMQAELAQRQTNPEELRASLRQIGRSVERTTRLVNQLLALTRAENQGGAARAVHELLDLRQPASEVMQELAVLALDKGLELEFDSPPTPLPVRGNALLLHELVKNLLDNAIAYTPPGGSVALRLRRAAGEGMRAEQLVELLVDDSGPGIPESERELVFEPFYRILDNGSEGSGLGLAIVREIARQHGADITLSDLHPERATARGLRVKVQFARA</sequence>
<dbReference type="PANTHER" id="PTHR45436:SF15">
    <property type="entry name" value="SENSOR HISTIDINE KINASE CUSS"/>
    <property type="match status" value="1"/>
</dbReference>
<dbReference type="InterPro" id="IPR005467">
    <property type="entry name" value="His_kinase_dom"/>
</dbReference>
<evidence type="ECO:0000259" key="13">
    <source>
        <dbReference type="PROSITE" id="PS50109"/>
    </source>
</evidence>
<evidence type="ECO:0000256" key="6">
    <source>
        <dbReference type="ARBA" id="ARBA00022692"/>
    </source>
</evidence>
<dbReference type="PROSITE" id="PS50885">
    <property type="entry name" value="HAMP"/>
    <property type="match status" value="1"/>
</dbReference>
<dbReference type="Pfam" id="PF00512">
    <property type="entry name" value="HisKA"/>
    <property type="match status" value="1"/>
</dbReference>
<dbReference type="Pfam" id="PF02518">
    <property type="entry name" value="HATPase_c"/>
    <property type="match status" value="1"/>
</dbReference>
<dbReference type="InterPro" id="IPR004358">
    <property type="entry name" value="Sig_transdc_His_kin-like_C"/>
</dbReference>
<keyword evidence="6 12" id="KW-0812">Transmembrane</keyword>
<dbReference type="InterPro" id="IPR013727">
    <property type="entry name" value="2CSK_N"/>
</dbReference>
<evidence type="ECO:0000256" key="3">
    <source>
        <dbReference type="ARBA" id="ARBA00012438"/>
    </source>
</evidence>
<evidence type="ECO:0000256" key="12">
    <source>
        <dbReference type="SAM" id="Phobius"/>
    </source>
</evidence>
<dbReference type="GO" id="GO:0005886">
    <property type="term" value="C:plasma membrane"/>
    <property type="evidence" value="ECO:0007669"/>
    <property type="project" value="TreeGrafter"/>
</dbReference>
<evidence type="ECO:0000259" key="14">
    <source>
        <dbReference type="PROSITE" id="PS50885"/>
    </source>
</evidence>
<keyword evidence="4" id="KW-0597">Phosphoprotein</keyword>
<dbReference type="Gene3D" id="1.10.287.130">
    <property type="match status" value="1"/>
</dbReference>